<accession>A0A0N4U6A2</accession>
<proteinExistence type="predicted"/>
<protein>
    <submittedName>
        <fullName evidence="4">TPR_REGION domain-containing protein</fullName>
    </submittedName>
</protein>
<evidence type="ECO:0000313" key="2">
    <source>
        <dbReference type="Proteomes" id="UP000038040"/>
    </source>
</evidence>
<dbReference type="EMBL" id="UYYG01001157">
    <property type="protein sequence ID" value="VDN56825.1"/>
    <property type="molecule type" value="Genomic_DNA"/>
</dbReference>
<dbReference type="AlphaFoldDB" id="A0A0N4U6A2"/>
<dbReference type="GO" id="GO:0005778">
    <property type="term" value="C:peroxisomal membrane"/>
    <property type="evidence" value="ECO:0007669"/>
    <property type="project" value="TreeGrafter"/>
</dbReference>
<reference evidence="1 3" key="2">
    <citation type="submission" date="2018-11" db="EMBL/GenBank/DDBJ databases">
        <authorList>
            <consortium name="Pathogen Informatics"/>
        </authorList>
    </citation>
    <scope>NUCLEOTIDE SEQUENCE [LARGE SCALE GENOMIC DNA]</scope>
</reference>
<dbReference type="Proteomes" id="UP000274756">
    <property type="component" value="Unassembled WGS sequence"/>
</dbReference>
<dbReference type="SUPFAM" id="SSF48452">
    <property type="entry name" value="TPR-like"/>
    <property type="match status" value="1"/>
</dbReference>
<dbReference type="OrthoDB" id="421154at2759"/>
<organism evidence="2 4">
    <name type="scientific">Dracunculus medinensis</name>
    <name type="common">Guinea worm</name>
    <dbReference type="NCBI Taxonomy" id="318479"/>
    <lineage>
        <taxon>Eukaryota</taxon>
        <taxon>Metazoa</taxon>
        <taxon>Ecdysozoa</taxon>
        <taxon>Nematoda</taxon>
        <taxon>Chromadorea</taxon>
        <taxon>Rhabditida</taxon>
        <taxon>Spirurina</taxon>
        <taxon>Dracunculoidea</taxon>
        <taxon>Dracunculidae</taxon>
        <taxon>Dracunculus</taxon>
    </lineage>
</organism>
<name>A0A0N4U6A2_DRAME</name>
<sequence>MNDCDELDLEDLFSGRIDKRELEFYAKEYENQVMGERQSDAVLFRYCIALTKSNKENIRKGIELLEKFLNISTEYSKERIIIQLVIAHTRLKEYDRALAYLNVVKQAQSNAACATEMENIIKNRMRNADSVGCKGKALPNRSDTM</sequence>
<gene>
    <name evidence="1" type="ORF">DME_LOCUS6798</name>
</gene>
<dbReference type="GO" id="GO:0016559">
    <property type="term" value="P:peroxisome fission"/>
    <property type="evidence" value="ECO:0007669"/>
    <property type="project" value="TreeGrafter"/>
</dbReference>
<dbReference type="PANTHER" id="PTHR13247:SF0">
    <property type="entry name" value="MITOCHONDRIAL FISSION 1 PROTEIN"/>
    <property type="match status" value="1"/>
</dbReference>
<dbReference type="GO" id="GO:0000422">
    <property type="term" value="P:autophagy of mitochondrion"/>
    <property type="evidence" value="ECO:0007669"/>
    <property type="project" value="TreeGrafter"/>
</dbReference>
<evidence type="ECO:0000313" key="3">
    <source>
        <dbReference type="Proteomes" id="UP000274756"/>
    </source>
</evidence>
<dbReference type="STRING" id="318479.A0A0N4U6A2"/>
<dbReference type="InterPro" id="IPR011990">
    <property type="entry name" value="TPR-like_helical_dom_sf"/>
</dbReference>
<keyword evidence="3" id="KW-1185">Reference proteome</keyword>
<dbReference type="GO" id="GO:0000266">
    <property type="term" value="P:mitochondrial fission"/>
    <property type="evidence" value="ECO:0007669"/>
    <property type="project" value="InterPro"/>
</dbReference>
<dbReference type="Gene3D" id="1.25.40.10">
    <property type="entry name" value="Tetratricopeptide repeat domain"/>
    <property type="match status" value="1"/>
</dbReference>
<evidence type="ECO:0000313" key="1">
    <source>
        <dbReference type="EMBL" id="VDN56825.1"/>
    </source>
</evidence>
<evidence type="ECO:0000313" key="4">
    <source>
        <dbReference type="WBParaSite" id="DME_0000243801-mRNA-1"/>
    </source>
</evidence>
<dbReference type="Proteomes" id="UP000038040">
    <property type="component" value="Unplaced"/>
</dbReference>
<dbReference type="InterPro" id="IPR016543">
    <property type="entry name" value="Fis1"/>
</dbReference>
<dbReference type="PANTHER" id="PTHR13247">
    <property type="entry name" value="TETRATRICOPEPTIDE REPEAT PROTEIN 11 TPR REPEAT PROTEIN 11"/>
    <property type="match status" value="1"/>
</dbReference>
<reference evidence="4" key="1">
    <citation type="submission" date="2017-02" db="UniProtKB">
        <authorList>
            <consortium name="WormBaseParasite"/>
        </authorList>
    </citation>
    <scope>IDENTIFICATION</scope>
</reference>
<dbReference type="GO" id="GO:0043653">
    <property type="term" value="P:mitochondrial fragmentation involved in apoptotic process"/>
    <property type="evidence" value="ECO:0007669"/>
    <property type="project" value="TreeGrafter"/>
</dbReference>
<dbReference type="GO" id="GO:0005741">
    <property type="term" value="C:mitochondrial outer membrane"/>
    <property type="evidence" value="ECO:0007669"/>
    <property type="project" value="TreeGrafter"/>
</dbReference>
<dbReference type="WBParaSite" id="DME_0000243801-mRNA-1">
    <property type="protein sequence ID" value="DME_0000243801-mRNA-1"/>
    <property type="gene ID" value="DME_0000243801"/>
</dbReference>